<dbReference type="Pfam" id="PF00532">
    <property type="entry name" value="Peripla_BP_1"/>
    <property type="match status" value="1"/>
</dbReference>
<evidence type="ECO:0000256" key="3">
    <source>
        <dbReference type="ARBA" id="ARBA00023163"/>
    </source>
</evidence>
<dbReference type="CDD" id="cd01392">
    <property type="entry name" value="HTH_LacI"/>
    <property type="match status" value="1"/>
</dbReference>
<comment type="caution">
    <text evidence="5">The sequence shown here is derived from an EMBL/GenBank/DDBJ whole genome shotgun (WGS) entry which is preliminary data.</text>
</comment>
<organism evidence="5 6">
    <name type="scientific">Vibrio rumoiensis</name>
    <dbReference type="NCBI Taxonomy" id="76258"/>
    <lineage>
        <taxon>Bacteria</taxon>
        <taxon>Pseudomonadati</taxon>
        <taxon>Pseudomonadota</taxon>
        <taxon>Gammaproteobacteria</taxon>
        <taxon>Vibrionales</taxon>
        <taxon>Vibrionaceae</taxon>
        <taxon>Vibrio</taxon>
    </lineage>
</organism>
<name>A0ABW7IR42_9VIBR</name>
<dbReference type="InterPro" id="IPR000843">
    <property type="entry name" value="HTH_LacI"/>
</dbReference>
<dbReference type="SUPFAM" id="SSF47413">
    <property type="entry name" value="lambda repressor-like DNA-binding domains"/>
    <property type="match status" value="1"/>
</dbReference>
<dbReference type="PROSITE" id="PS50932">
    <property type="entry name" value="HTH_LACI_2"/>
    <property type="match status" value="1"/>
</dbReference>
<evidence type="ECO:0000256" key="1">
    <source>
        <dbReference type="ARBA" id="ARBA00023015"/>
    </source>
</evidence>
<dbReference type="Gene3D" id="3.40.50.2300">
    <property type="match status" value="2"/>
</dbReference>
<sequence length="342" mass="37835">MKNTVTIKDIAKKAEVSTTTVSLALRNKGNLSPETRDKVIQIAQDIGYVRNHLAAKLRSKYSKTVGIVVGDISCSYTSHTLKSLIDKLQAQDYLINIYQCDHQWKTLTEQTHQLISQGVDGIFYCLSLSGGAFYQAALDSVPNDLPIIDLSKNSIFTDNVDYLGVDHANSGRMATDYFINQGHRKVAYVGGETGSMCRAERISGYFKALNHANLSASTHCVLDSEEGLSERVFHLLKEDAAISAVICHDLESYAEACVAIERLGHKVGYDQVFGKVVSLICFVDTKPTFYFNDSSLFISADLGEIGVQACRRFFEVSQEIEGSPKEESPSFRLMIPSSIHHK</sequence>
<dbReference type="Pfam" id="PF00356">
    <property type="entry name" value="LacI"/>
    <property type="match status" value="1"/>
</dbReference>
<dbReference type="RefSeq" id="WP_394607069.1">
    <property type="nucleotide sequence ID" value="NZ_JBIHSJ010000001.1"/>
</dbReference>
<dbReference type="InterPro" id="IPR010982">
    <property type="entry name" value="Lambda_DNA-bd_dom_sf"/>
</dbReference>
<proteinExistence type="predicted"/>
<reference evidence="5 6" key="1">
    <citation type="submission" date="2024-10" db="EMBL/GenBank/DDBJ databases">
        <authorList>
            <person name="Yibar A."/>
            <person name="Saticioglu I.B."/>
            <person name="Duman M."/>
            <person name="Ajmi N."/>
            <person name="Gurler F."/>
            <person name="Ay H."/>
            <person name="Onuk E."/>
            <person name="Guler S."/>
            <person name="Romalde J.L."/>
        </authorList>
    </citation>
    <scope>NUCLEOTIDE SEQUENCE [LARGE SCALE GENOMIC DNA]</scope>
    <source>
        <strain evidence="5 6">14-MA-B</strain>
    </source>
</reference>
<keyword evidence="1" id="KW-0805">Transcription regulation</keyword>
<dbReference type="InterPro" id="IPR028082">
    <property type="entry name" value="Peripla_BP_I"/>
</dbReference>
<dbReference type="PANTHER" id="PTHR30146">
    <property type="entry name" value="LACI-RELATED TRANSCRIPTIONAL REPRESSOR"/>
    <property type="match status" value="1"/>
</dbReference>
<keyword evidence="3" id="KW-0804">Transcription</keyword>
<dbReference type="CDD" id="cd06267">
    <property type="entry name" value="PBP1_LacI_sugar_binding-like"/>
    <property type="match status" value="1"/>
</dbReference>
<dbReference type="PANTHER" id="PTHR30146:SF109">
    <property type="entry name" value="HTH-TYPE TRANSCRIPTIONAL REGULATOR GALS"/>
    <property type="match status" value="1"/>
</dbReference>
<evidence type="ECO:0000313" key="6">
    <source>
        <dbReference type="Proteomes" id="UP001607151"/>
    </source>
</evidence>
<evidence type="ECO:0000256" key="2">
    <source>
        <dbReference type="ARBA" id="ARBA00023125"/>
    </source>
</evidence>
<keyword evidence="2 5" id="KW-0238">DNA-binding</keyword>
<protein>
    <submittedName>
        <fullName evidence="5">LacI family DNA-binding transcriptional regulator</fullName>
    </submittedName>
</protein>
<accession>A0ABW7IR42</accession>
<evidence type="ECO:0000313" key="5">
    <source>
        <dbReference type="EMBL" id="MFH0264110.1"/>
    </source>
</evidence>
<dbReference type="PROSITE" id="PS00356">
    <property type="entry name" value="HTH_LACI_1"/>
    <property type="match status" value="1"/>
</dbReference>
<dbReference type="Proteomes" id="UP001607151">
    <property type="component" value="Unassembled WGS sequence"/>
</dbReference>
<feature type="domain" description="HTH lacI-type" evidence="4">
    <location>
        <begin position="5"/>
        <end position="59"/>
    </location>
</feature>
<evidence type="ECO:0000259" key="4">
    <source>
        <dbReference type="PROSITE" id="PS50932"/>
    </source>
</evidence>
<dbReference type="Gene3D" id="1.10.260.40">
    <property type="entry name" value="lambda repressor-like DNA-binding domains"/>
    <property type="match status" value="1"/>
</dbReference>
<dbReference type="InterPro" id="IPR001761">
    <property type="entry name" value="Peripla_BP/Lac1_sug-bd_dom"/>
</dbReference>
<dbReference type="GO" id="GO:0003677">
    <property type="term" value="F:DNA binding"/>
    <property type="evidence" value="ECO:0007669"/>
    <property type="project" value="UniProtKB-KW"/>
</dbReference>
<dbReference type="EMBL" id="JBIHSN010000002">
    <property type="protein sequence ID" value="MFH0264110.1"/>
    <property type="molecule type" value="Genomic_DNA"/>
</dbReference>
<dbReference type="SMART" id="SM00354">
    <property type="entry name" value="HTH_LACI"/>
    <property type="match status" value="1"/>
</dbReference>
<gene>
    <name evidence="5" type="ORF">ACGRQ9_00950</name>
</gene>
<keyword evidence="6" id="KW-1185">Reference proteome</keyword>
<dbReference type="SUPFAM" id="SSF53822">
    <property type="entry name" value="Periplasmic binding protein-like I"/>
    <property type="match status" value="1"/>
</dbReference>